<feature type="DNA-binding region" description="H-T-H motif" evidence="2">
    <location>
        <begin position="37"/>
        <end position="56"/>
    </location>
</feature>
<evidence type="ECO:0000313" key="5">
    <source>
        <dbReference type="Proteomes" id="UP001247754"/>
    </source>
</evidence>
<gene>
    <name evidence="4" type="ORF">RGD00_18850</name>
</gene>
<dbReference type="Pfam" id="PF00440">
    <property type="entry name" value="TetR_N"/>
    <property type="match status" value="1"/>
</dbReference>
<dbReference type="InterPro" id="IPR050109">
    <property type="entry name" value="HTH-type_TetR-like_transc_reg"/>
</dbReference>
<dbReference type="InterPro" id="IPR009057">
    <property type="entry name" value="Homeodomain-like_sf"/>
</dbReference>
<dbReference type="EMBL" id="JAVKPH010000031">
    <property type="protein sequence ID" value="MDR5654673.1"/>
    <property type="molecule type" value="Genomic_DNA"/>
</dbReference>
<dbReference type="PANTHER" id="PTHR30055">
    <property type="entry name" value="HTH-TYPE TRANSCRIPTIONAL REGULATOR RUTR"/>
    <property type="match status" value="1"/>
</dbReference>
<dbReference type="Proteomes" id="UP001247754">
    <property type="component" value="Unassembled WGS sequence"/>
</dbReference>
<dbReference type="RefSeq" id="WP_310458828.1">
    <property type="nucleotide sequence ID" value="NZ_JAVKPH010000031.1"/>
</dbReference>
<evidence type="ECO:0000256" key="2">
    <source>
        <dbReference type="PROSITE-ProRule" id="PRU00335"/>
    </source>
</evidence>
<feature type="domain" description="HTH tetR-type" evidence="3">
    <location>
        <begin position="15"/>
        <end position="74"/>
    </location>
</feature>
<evidence type="ECO:0000313" key="4">
    <source>
        <dbReference type="EMBL" id="MDR5654673.1"/>
    </source>
</evidence>
<evidence type="ECO:0000259" key="3">
    <source>
        <dbReference type="PROSITE" id="PS50977"/>
    </source>
</evidence>
<accession>A0ABU1FDP1</accession>
<keyword evidence="1 2" id="KW-0238">DNA-binding</keyword>
<dbReference type="SUPFAM" id="SSF46689">
    <property type="entry name" value="Homeodomain-like"/>
    <property type="match status" value="1"/>
</dbReference>
<dbReference type="InterPro" id="IPR001647">
    <property type="entry name" value="HTH_TetR"/>
</dbReference>
<comment type="caution">
    <text evidence="4">The sequence shown here is derived from an EMBL/GenBank/DDBJ whole genome shotgun (WGS) entry which is preliminary data.</text>
</comment>
<name>A0ABU1FDP1_9RHOB</name>
<protein>
    <submittedName>
        <fullName evidence="4">TetR/AcrR family transcriptional regulator</fullName>
    </submittedName>
</protein>
<sequence>MTTATSSPRKRLSPDERKRQLLDKAVEFFAEEGFEGGTRQLAQSMGVTQPLLFRYFASKDDLINAVYERVYLSQWNPQWARAIRDSALSLQDRLESFYASFSSAFDRTWMRIFFFAALNDLEIHRHYLMRVTRALLLPICEERRRTLGIETALPVTEMEHALVWTMHGAIFHQGIREHIYGLPPATSADLGYRLAIRMYLEDTALHIAPEIARIEASGEAVHFDPLVWKHLLA</sequence>
<dbReference type="PANTHER" id="PTHR30055:SF181">
    <property type="entry name" value="BLR6905 PROTEIN"/>
    <property type="match status" value="1"/>
</dbReference>
<reference evidence="4 5" key="1">
    <citation type="submission" date="2023-09" db="EMBL/GenBank/DDBJ databases">
        <title>Xinfangfangia sedmenti sp. nov., isolated the sedment.</title>
        <authorList>
            <person name="Xu L."/>
        </authorList>
    </citation>
    <scope>NUCLEOTIDE SEQUENCE [LARGE SCALE GENOMIC DNA]</scope>
    <source>
        <strain evidence="4 5">LG-4</strain>
    </source>
</reference>
<dbReference type="PROSITE" id="PS50977">
    <property type="entry name" value="HTH_TETR_2"/>
    <property type="match status" value="1"/>
</dbReference>
<evidence type="ECO:0000256" key="1">
    <source>
        <dbReference type="ARBA" id="ARBA00023125"/>
    </source>
</evidence>
<dbReference type="PRINTS" id="PR00455">
    <property type="entry name" value="HTHTETR"/>
</dbReference>
<organism evidence="4 5">
    <name type="scientific">Ruixingdingia sedimenti</name>
    <dbReference type="NCBI Taxonomy" id="3073604"/>
    <lineage>
        <taxon>Bacteria</taxon>
        <taxon>Pseudomonadati</taxon>
        <taxon>Pseudomonadota</taxon>
        <taxon>Alphaproteobacteria</taxon>
        <taxon>Rhodobacterales</taxon>
        <taxon>Paracoccaceae</taxon>
        <taxon>Ruixingdingia</taxon>
    </lineage>
</organism>
<dbReference type="Gene3D" id="1.10.357.10">
    <property type="entry name" value="Tetracycline Repressor, domain 2"/>
    <property type="match status" value="1"/>
</dbReference>
<keyword evidence="5" id="KW-1185">Reference proteome</keyword>
<proteinExistence type="predicted"/>